<dbReference type="OrthoDB" id="3078366at2"/>
<evidence type="ECO:0000313" key="3">
    <source>
        <dbReference type="EMBL" id="KPM83943.1"/>
    </source>
</evidence>
<dbReference type="InterPro" id="IPR023361">
    <property type="entry name" value="DUF1285_beta_roll_sf"/>
</dbReference>
<gene>
    <name evidence="3" type="ORF">AOG27_09895</name>
</gene>
<evidence type="ECO:0000313" key="4">
    <source>
        <dbReference type="Proteomes" id="UP000050378"/>
    </source>
</evidence>
<organism evidence="3 4">
    <name type="scientific">Pseudoalteromonas lipolytica</name>
    <dbReference type="NCBI Taxonomy" id="570156"/>
    <lineage>
        <taxon>Bacteria</taxon>
        <taxon>Pseudomonadati</taxon>
        <taxon>Pseudomonadota</taxon>
        <taxon>Gammaproteobacteria</taxon>
        <taxon>Alteromonadales</taxon>
        <taxon>Pseudoalteromonadaceae</taxon>
        <taxon>Pseudoalteromonas</taxon>
    </lineage>
</organism>
<evidence type="ECO:0000259" key="2">
    <source>
        <dbReference type="Pfam" id="PF21028"/>
    </source>
</evidence>
<name>A0A0P7D5N6_9GAMM</name>
<evidence type="ECO:0000259" key="1">
    <source>
        <dbReference type="Pfam" id="PF06938"/>
    </source>
</evidence>
<reference evidence="3 4" key="1">
    <citation type="submission" date="2015-09" db="EMBL/GenBank/DDBJ databases">
        <title>Draft Genome Sequence of Pseudoalteromonas lipolytica UCD-48B.</title>
        <authorList>
            <person name="Krusor M."/>
            <person name="Coil D.A."/>
            <person name="Lang J.M."/>
            <person name="Eisen J.A."/>
            <person name="Alexiev A."/>
        </authorList>
    </citation>
    <scope>NUCLEOTIDE SEQUENCE [LARGE SCALE GENOMIC DNA]</scope>
    <source>
        <strain evidence="3 4">UCD-48B</strain>
    </source>
</reference>
<dbReference type="InterPro" id="IPR048341">
    <property type="entry name" value="DUF1285_N"/>
</dbReference>
<feature type="domain" description="DUF1285" evidence="1">
    <location>
        <begin position="17"/>
        <end position="81"/>
    </location>
</feature>
<evidence type="ECO:0008006" key="5">
    <source>
        <dbReference type="Google" id="ProtNLM"/>
    </source>
</evidence>
<proteinExistence type="predicted"/>
<protein>
    <recommendedName>
        <fullName evidence="5">DUF1285 domain-containing protein</fullName>
    </recommendedName>
</protein>
<dbReference type="Pfam" id="PF21028">
    <property type="entry name" value="DUF1285_C"/>
    <property type="match status" value="1"/>
</dbReference>
<dbReference type="InterPro" id="IPR048342">
    <property type="entry name" value="DUF1285_C"/>
</dbReference>
<dbReference type="RefSeq" id="WP_054552857.1">
    <property type="nucleotide sequence ID" value="NZ_LJTC01000005.1"/>
</dbReference>
<dbReference type="PATRIC" id="fig|570156.3.peg.3048"/>
<dbReference type="STRING" id="570156.AOG27_09895"/>
<dbReference type="Pfam" id="PF06938">
    <property type="entry name" value="DUF1285_N"/>
    <property type="match status" value="1"/>
</dbReference>
<sequence length="172" mass="19638">MQSLADLEAALQTPDKPFDQWQPQNCGQVPITIDAQGRWFYGGSEIKREAMVKLFASVLCKEADSYFLKTPVEKMAITVIDVPFIIVDWRFEETEQGLALCCVDNLQRAWLVSAKQPLLLREFEGVSVPYLQLAHGLAARVSRNVYYQWAEIACSDEQGYYIESLAKRYYLA</sequence>
<comment type="caution">
    <text evidence="3">The sequence shown here is derived from an EMBL/GenBank/DDBJ whole genome shotgun (WGS) entry which is preliminary data.</text>
</comment>
<accession>A0A0P7D5N6</accession>
<feature type="domain" description="DUF1285" evidence="2">
    <location>
        <begin position="83"/>
        <end position="170"/>
    </location>
</feature>
<dbReference type="AlphaFoldDB" id="A0A0P7D5N6"/>
<dbReference type="Proteomes" id="UP000050378">
    <property type="component" value="Unassembled WGS sequence"/>
</dbReference>
<dbReference type="Gene3D" id="2.30.270.10">
    <property type="entry name" value="duf1285 protein"/>
    <property type="match status" value="1"/>
</dbReference>
<dbReference type="EMBL" id="LJTC01000005">
    <property type="protein sequence ID" value="KPM83943.1"/>
    <property type="molecule type" value="Genomic_DNA"/>
</dbReference>
<dbReference type="Gene3D" id="3.10.540.10">
    <property type="entry name" value="duf1285 like domain"/>
    <property type="match status" value="1"/>
</dbReference>